<accession>A0A537L8H1</accession>
<protein>
    <submittedName>
        <fullName evidence="1">Uncharacterized protein</fullName>
    </submittedName>
</protein>
<gene>
    <name evidence="1" type="ORF">E6H01_04550</name>
</gene>
<feature type="non-terminal residue" evidence="1">
    <location>
        <position position="115"/>
    </location>
</feature>
<dbReference type="EMBL" id="VBAL01000052">
    <property type="protein sequence ID" value="TMJ03997.1"/>
    <property type="molecule type" value="Genomic_DNA"/>
</dbReference>
<dbReference type="AlphaFoldDB" id="A0A537L8H1"/>
<proteinExistence type="predicted"/>
<organism evidence="1 2">
    <name type="scientific">Candidatus Segetimicrobium genomatis</name>
    <dbReference type="NCBI Taxonomy" id="2569760"/>
    <lineage>
        <taxon>Bacteria</taxon>
        <taxon>Bacillati</taxon>
        <taxon>Candidatus Sysuimicrobiota</taxon>
        <taxon>Candidatus Sysuimicrobiia</taxon>
        <taxon>Candidatus Sysuimicrobiales</taxon>
        <taxon>Candidatus Segetimicrobiaceae</taxon>
        <taxon>Candidatus Segetimicrobium</taxon>
    </lineage>
</organism>
<name>A0A537L8H1_9BACT</name>
<dbReference type="Proteomes" id="UP000319353">
    <property type="component" value="Unassembled WGS sequence"/>
</dbReference>
<comment type="caution">
    <text evidence="1">The sequence shown here is derived from an EMBL/GenBank/DDBJ whole genome shotgun (WGS) entry which is preliminary data.</text>
</comment>
<evidence type="ECO:0000313" key="1">
    <source>
        <dbReference type="EMBL" id="TMJ03997.1"/>
    </source>
</evidence>
<sequence>MRQAGSRGSGLLAAAALGTVLLAWPMAGVAQLTGLVDPATSPLPAPAAGATDLVGSALGTTTVLASTGTLVGGTSDALQASELTGDIPSLLTGEVLHAVTVGWPDQIASEASLAA</sequence>
<reference evidence="1 2" key="1">
    <citation type="journal article" date="2019" name="Nat. Microbiol.">
        <title>Mediterranean grassland soil C-N compound turnover is dependent on rainfall and depth, and is mediated by genomically divergent microorganisms.</title>
        <authorList>
            <person name="Diamond S."/>
            <person name="Andeer P.F."/>
            <person name="Li Z."/>
            <person name="Crits-Christoph A."/>
            <person name="Burstein D."/>
            <person name="Anantharaman K."/>
            <person name="Lane K.R."/>
            <person name="Thomas B.C."/>
            <person name="Pan C."/>
            <person name="Northen T.R."/>
            <person name="Banfield J.F."/>
        </authorList>
    </citation>
    <scope>NUCLEOTIDE SEQUENCE [LARGE SCALE GENOMIC DNA]</scope>
    <source>
        <strain evidence="1">NP_4</strain>
    </source>
</reference>
<evidence type="ECO:0000313" key="2">
    <source>
        <dbReference type="Proteomes" id="UP000319353"/>
    </source>
</evidence>